<dbReference type="SUPFAM" id="SSF50621">
    <property type="entry name" value="Alanine racemase C-terminal domain-like"/>
    <property type="match status" value="1"/>
</dbReference>
<dbReference type="PANTHER" id="PTHR30511:SF0">
    <property type="entry name" value="ALANINE RACEMASE, CATABOLIC-RELATED"/>
    <property type="match status" value="1"/>
</dbReference>
<name>A0A7W4W2J7_9GAMM</name>
<dbReference type="PANTHER" id="PTHR30511">
    <property type="entry name" value="ALANINE RACEMASE"/>
    <property type="match status" value="1"/>
</dbReference>
<evidence type="ECO:0000256" key="2">
    <source>
        <dbReference type="ARBA" id="ARBA00001933"/>
    </source>
</evidence>
<evidence type="ECO:0000313" key="9">
    <source>
        <dbReference type="EMBL" id="MBB3046282.1"/>
    </source>
</evidence>
<dbReference type="NCBIfam" id="TIGR00492">
    <property type="entry name" value="alr"/>
    <property type="match status" value="1"/>
</dbReference>
<comment type="cofactor">
    <cofactor evidence="2 5 6">
        <name>pyridoxal 5'-phosphate</name>
        <dbReference type="ChEBI" id="CHEBI:597326"/>
    </cofactor>
</comment>
<dbReference type="InterPro" id="IPR001608">
    <property type="entry name" value="Ala_racemase_N"/>
</dbReference>
<evidence type="ECO:0000256" key="3">
    <source>
        <dbReference type="ARBA" id="ARBA00022898"/>
    </source>
</evidence>
<dbReference type="GO" id="GO:0005829">
    <property type="term" value="C:cytosol"/>
    <property type="evidence" value="ECO:0007669"/>
    <property type="project" value="TreeGrafter"/>
</dbReference>
<feature type="binding site" evidence="5 7">
    <location>
        <position position="297"/>
    </location>
    <ligand>
        <name>substrate</name>
    </ligand>
</feature>
<keyword evidence="4 5" id="KW-0413">Isomerase</keyword>
<dbReference type="EMBL" id="JACHWY010000001">
    <property type="protein sequence ID" value="MBB3046282.1"/>
    <property type="molecule type" value="Genomic_DNA"/>
</dbReference>
<evidence type="ECO:0000256" key="4">
    <source>
        <dbReference type="ARBA" id="ARBA00023235"/>
    </source>
</evidence>
<dbReference type="HAMAP" id="MF_01201">
    <property type="entry name" value="Ala_racemase"/>
    <property type="match status" value="1"/>
</dbReference>
<evidence type="ECO:0000313" key="10">
    <source>
        <dbReference type="Proteomes" id="UP000537130"/>
    </source>
</evidence>
<dbReference type="GO" id="GO:0030170">
    <property type="term" value="F:pyridoxal phosphate binding"/>
    <property type="evidence" value="ECO:0007669"/>
    <property type="project" value="UniProtKB-UniRule"/>
</dbReference>
<proteinExistence type="inferred from homology"/>
<dbReference type="AlphaFoldDB" id="A0A7W4W2J7"/>
<evidence type="ECO:0000256" key="1">
    <source>
        <dbReference type="ARBA" id="ARBA00000316"/>
    </source>
</evidence>
<dbReference type="EC" id="5.1.1.1" evidence="5"/>
<organism evidence="9 10">
    <name type="scientific">Litorivivens lipolytica</name>
    <dbReference type="NCBI Taxonomy" id="1524264"/>
    <lineage>
        <taxon>Bacteria</taxon>
        <taxon>Pseudomonadati</taxon>
        <taxon>Pseudomonadota</taxon>
        <taxon>Gammaproteobacteria</taxon>
        <taxon>Litorivivens</taxon>
    </lineage>
</organism>
<feature type="binding site" evidence="5 7">
    <location>
        <position position="129"/>
    </location>
    <ligand>
        <name>substrate</name>
    </ligand>
</feature>
<dbReference type="Gene3D" id="3.20.20.10">
    <property type="entry name" value="Alanine racemase"/>
    <property type="match status" value="1"/>
</dbReference>
<feature type="modified residue" description="N6-(pyridoxal phosphate)lysine" evidence="5 6">
    <location>
        <position position="35"/>
    </location>
</feature>
<protein>
    <recommendedName>
        <fullName evidence="5">Alanine racemase</fullName>
        <ecNumber evidence="5">5.1.1.1</ecNumber>
    </recommendedName>
</protein>
<evidence type="ECO:0000259" key="8">
    <source>
        <dbReference type="SMART" id="SM01005"/>
    </source>
</evidence>
<dbReference type="UniPathway" id="UPA00042">
    <property type="reaction ID" value="UER00497"/>
</dbReference>
<dbReference type="GO" id="GO:0030632">
    <property type="term" value="P:D-alanine biosynthetic process"/>
    <property type="evidence" value="ECO:0007669"/>
    <property type="project" value="UniProtKB-UniRule"/>
</dbReference>
<feature type="domain" description="Alanine racemase C-terminal" evidence="8">
    <location>
        <begin position="228"/>
        <end position="353"/>
    </location>
</feature>
<dbReference type="GO" id="GO:0008784">
    <property type="term" value="F:alanine racemase activity"/>
    <property type="evidence" value="ECO:0007669"/>
    <property type="project" value="UniProtKB-UniRule"/>
</dbReference>
<evidence type="ECO:0000256" key="7">
    <source>
        <dbReference type="PIRSR" id="PIRSR600821-52"/>
    </source>
</evidence>
<comment type="similarity">
    <text evidence="5">Belongs to the alanine racemase family.</text>
</comment>
<comment type="pathway">
    <text evidence="5">Amino-acid biosynthesis; D-alanine biosynthesis; D-alanine from L-alanine: step 1/1.</text>
</comment>
<keyword evidence="10" id="KW-1185">Reference proteome</keyword>
<dbReference type="SMART" id="SM01005">
    <property type="entry name" value="Ala_racemase_C"/>
    <property type="match status" value="1"/>
</dbReference>
<dbReference type="InterPro" id="IPR011079">
    <property type="entry name" value="Ala_racemase_C"/>
</dbReference>
<dbReference type="InterPro" id="IPR000821">
    <property type="entry name" value="Ala_racemase"/>
</dbReference>
<dbReference type="Proteomes" id="UP000537130">
    <property type="component" value="Unassembled WGS sequence"/>
</dbReference>
<comment type="caution">
    <text evidence="9">The sequence shown here is derived from an EMBL/GenBank/DDBJ whole genome shotgun (WGS) entry which is preliminary data.</text>
</comment>
<dbReference type="SUPFAM" id="SSF51419">
    <property type="entry name" value="PLP-binding barrel"/>
    <property type="match status" value="1"/>
</dbReference>
<evidence type="ECO:0000256" key="5">
    <source>
        <dbReference type="HAMAP-Rule" id="MF_01201"/>
    </source>
</evidence>
<feature type="active site" description="Proton acceptor; specific for D-alanine" evidence="5">
    <location>
        <position position="35"/>
    </location>
</feature>
<dbReference type="FunFam" id="3.20.20.10:FF:000002">
    <property type="entry name" value="Alanine racemase"/>
    <property type="match status" value="1"/>
</dbReference>
<dbReference type="PRINTS" id="PR00992">
    <property type="entry name" value="ALARACEMASE"/>
</dbReference>
<dbReference type="Pfam" id="PF00842">
    <property type="entry name" value="Ala_racemase_C"/>
    <property type="match status" value="1"/>
</dbReference>
<sequence>MDYTAWADIDLSALSHNLSQVRRCAPHSRVVTMIKANAYGHGLAEVARHLDGLADKLGIARFSEAQHLRQQGIATPLLLMGTLLSAEALRYCAGNQIAVAVHTLDQARLIAGLDTPMELWLKIDTGMNRLGLSPEEALEAYHLLAHPDQGHQLLLMTHFSSADEHTPATASQIHSFDHVAQQVADLPASLANSAAIITQPKSHRDWVRPGIMLYGSNPTDQPIDLKPVMTLKAKILAIKEVGAGNSVGYNRSWTAKENSTIAALGIGYGDGYPRQLPNGTPVLVNGQRFPIVGRISMDICSIDISSATLQIAVGDHATLWGEGLSADEIASRAGTISYHLFTGVTPRVPRHYR</sequence>
<dbReference type="Pfam" id="PF01168">
    <property type="entry name" value="Ala_racemase_N"/>
    <property type="match status" value="1"/>
</dbReference>
<keyword evidence="3 5" id="KW-0663">Pyridoxal phosphate</keyword>
<dbReference type="InterPro" id="IPR029066">
    <property type="entry name" value="PLP-binding_barrel"/>
</dbReference>
<comment type="function">
    <text evidence="5">Catalyzes the interconversion of L-alanine and D-alanine. May also act on other amino acids.</text>
</comment>
<feature type="active site" description="Proton acceptor; specific for L-alanine" evidence="5">
    <location>
        <position position="249"/>
    </location>
</feature>
<evidence type="ECO:0000256" key="6">
    <source>
        <dbReference type="PIRSR" id="PIRSR600821-50"/>
    </source>
</evidence>
<comment type="catalytic activity">
    <reaction evidence="1 5">
        <text>L-alanine = D-alanine</text>
        <dbReference type="Rhea" id="RHEA:20249"/>
        <dbReference type="ChEBI" id="CHEBI:57416"/>
        <dbReference type="ChEBI" id="CHEBI:57972"/>
        <dbReference type="EC" id="5.1.1.1"/>
    </reaction>
</comment>
<dbReference type="Gene3D" id="2.40.37.10">
    <property type="entry name" value="Lyase, Ornithine Decarboxylase, Chain A, domain 1"/>
    <property type="match status" value="1"/>
</dbReference>
<reference evidence="9 10" key="1">
    <citation type="submission" date="2020-08" db="EMBL/GenBank/DDBJ databases">
        <title>Genomic Encyclopedia of Type Strains, Phase III (KMG-III): the genomes of soil and plant-associated and newly described type strains.</title>
        <authorList>
            <person name="Whitman W."/>
        </authorList>
    </citation>
    <scope>NUCLEOTIDE SEQUENCE [LARGE SCALE GENOMIC DNA]</scope>
    <source>
        <strain evidence="9 10">CECT 8654</strain>
    </source>
</reference>
<dbReference type="RefSeq" id="WP_183408988.1">
    <property type="nucleotide sequence ID" value="NZ_JACHWY010000001.1"/>
</dbReference>
<gene>
    <name evidence="9" type="ORF">FHR99_000518</name>
</gene>
<dbReference type="InterPro" id="IPR009006">
    <property type="entry name" value="Ala_racemase/Decarboxylase_C"/>
</dbReference>
<accession>A0A7W4W2J7</accession>